<dbReference type="OrthoDB" id="2518767at2759"/>
<evidence type="ECO:0000256" key="1">
    <source>
        <dbReference type="SAM" id="SignalP"/>
    </source>
</evidence>
<dbReference type="InterPro" id="IPR036412">
    <property type="entry name" value="HAD-like_sf"/>
</dbReference>
<feature type="chain" id="PRO_5003321940" description="Trehalose 6-phosphate phosphatase" evidence="1">
    <location>
        <begin position="20"/>
        <end position="346"/>
    </location>
</feature>
<dbReference type="HOGENOM" id="CLU_804307_0_0_1"/>
<accession>F4S295</accession>
<dbReference type="Proteomes" id="UP000001072">
    <property type="component" value="Unassembled WGS sequence"/>
</dbReference>
<dbReference type="EMBL" id="GL883140">
    <property type="protein sequence ID" value="EGG01242.1"/>
    <property type="molecule type" value="Genomic_DNA"/>
</dbReference>
<dbReference type="VEuPathDB" id="FungiDB:MELLADRAFT_111171"/>
<name>F4S295_MELLP</name>
<reference evidence="3" key="1">
    <citation type="journal article" date="2011" name="Proc. Natl. Acad. Sci. U.S.A.">
        <title>Obligate biotrophy features unraveled by the genomic analysis of rust fungi.</title>
        <authorList>
            <person name="Duplessis S."/>
            <person name="Cuomo C.A."/>
            <person name="Lin Y.-C."/>
            <person name="Aerts A."/>
            <person name="Tisserant E."/>
            <person name="Veneault-Fourrey C."/>
            <person name="Joly D.L."/>
            <person name="Hacquard S."/>
            <person name="Amselem J."/>
            <person name="Cantarel B.L."/>
            <person name="Chiu R."/>
            <person name="Coutinho P.M."/>
            <person name="Feau N."/>
            <person name="Field M."/>
            <person name="Frey P."/>
            <person name="Gelhaye E."/>
            <person name="Goldberg J."/>
            <person name="Grabherr M.G."/>
            <person name="Kodira C.D."/>
            <person name="Kohler A."/>
            <person name="Kuees U."/>
            <person name="Lindquist E.A."/>
            <person name="Lucas S.M."/>
            <person name="Mago R."/>
            <person name="Mauceli E."/>
            <person name="Morin E."/>
            <person name="Murat C."/>
            <person name="Pangilinan J.L."/>
            <person name="Park R."/>
            <person name="Pearson M."/>
            <person name="Quesneville H."/>
            <person name="Rouhier N."/>
            <person name="Sakthikumar S."/>
            <person name="Salamov A.A."/>
            <person name="Schmutz J."/>
            <person name="Selles B."/>
            <person name="Shapiro H."/>
            <person name="Tanguay P."/>
            <person name="Tuskan G.A."/>
            <person name="Henrissat B."/>
            <person name="Van de Peer Y."/>
            <person name="Rouze P."/>
            <person name="Ellis J.G."/>
            <person name="Dodds P.N."/>
            <person name="Schein J.E."/>
            <person name="Zhong S."/>
            <person name="Hamelin R.C."/>
            <person name="Grigoriev I.V."/>
            <person name="Szabo L.J."/>
            <person name="Martin F."/>
        </authorList>
    </citation>
    <scope>NUCLEOTIDE SEQUENCE [LARGE SCALE GENOMIC DNA]</scope>
    <source>
        <strain evidence="3">98AG31 / pathotype 3-4-7</strain>
    </source>
</reference>
<dbReference type="RefSeq" id="XP_007415592.1">
    <property type="nucleotide sequence ID" value="XM_007415530.1"/>
</dbReference>
<keyword evidence="1" id="KW-0732">Signal</keyword>
<evidence type="ECO:0000313" key="2">
    <source>
        <dbReference type="EMBL" id="EGG01242.1"/>
    </source>
</evidence>
<feature type="signal peptide" evidence="1">
    <location>
        <begin position="1"/>
        <end position="19"/>
    </location>
</feature>
<proteinExistence type="predicted"/>
<dbReference type="KEGG" id="mlr:MELLADRAFT_111171"/>
<sequence length="346" mass="39349">MRLINFLVSAILISTQSIAKPFERGIATLNLGRAPLNVPVLGWKDNEVEKAIHSKRLLLVLDYHGTLMGHDVGKQDHPKLEKILMDISKTSDLVISSGGPAKELLGRFNNIPHLTISAELGVEVLFQGKVIKTAPTGTQEQVQRIKKICEEVSKSKSTFFIPFCLLQQEIIAFADFLETQLNRDRHIKDNQFEPYPDRLYSHRVHFGNQLDLKSMVRYFQTVKQRIQDEGLKDWLVELPSSQTFLSIRLADKDKTDLTKTLIENAIAEGHEFDYVIGMGDGEIDEPLLEYLNRRNFLSILVHNAFHKRVNTFAQFRLPDVDGAQALLQHIAAERIKRMEVQGSVLT</sequence>
<evidence type="ECO:0000313" key="3">
    <source>
        <dbReference type="Proteomes" id="UP000001072"/>
    </source>
</evidence>
<dbReference type="AlphaFoldDB" id="F4S295"/>
<evidence type="ECO:0008006" key="4">
    <source>
        <dbReference type="Google" id="ProtNLM"/>
    </source>
</evidence>
<dbReference type="GeneID" id="18924300"/>
<organism evidence="3">
    <name type="scientific">Melampsora larici-populina (strain 98AG31 / pathotype 3-4-7)</name>
    <name type="common">Poplar leaf rust fungus</name>
    <dbReference type="NCBI Taxonomy" id="747676"/>
    <lineage>
        <taxon>Eukaryota</taxon>
        <taxon>Fungi</taxon>
        <taxon>Dikarya</taxon>
        <taxon>Basidiomycota</taxon>
        <taxon>Pucciniomycotina</taxon>
        <taxon>Pucciniomycetes</taxon>
        <taxon>Pucciniales</taxon>
        <taxon>Melampsoraceae</taxon>
        <taxon>Melampsora</taxon>
    </lineage>
</organism>
<dbReference type="SUPFAM" id="SSF56784">
    <property type="entry name" value="HAD-like"/>
    <property type="match status" value="1"/>
</dbReference>
<protein>
    <recommendedName>
        <fullName evidence="4">Trehalose 6-phosphate phosphatase</fullName>
    </recommendedName>
</protein>
<dbReference type="InParanoid" id="F4S295"/>
<keyword evidence="3" id="KW-1185">Reference proteome</keyword>
<gene>
    <name evidence="2" type="ORF">MELLADRAFT_111171</name>
</gene>